<evidence type="ECO:0000313" key="2">
    <source>
        <dbReference type="Proteomes" id="UP000325313"/>
    </source>
</evidence>
<dbReference type="EMBL" id="VDEP01000408">
    <property type="protein sequence ID" value="KAA1088017.1"/>
    <property type="molecule type" value="Genomic_DNA"/>
</dbReference>
<evidence type="ECO:0000313" key="1">
    <source>
        <dbReference type="EMBL" id="KAA1088017.1"/>
    </source>
</evidence>
<proteinExistence type="predicted"/>
<reference evidence="1 2" key="1">
    <citation type="submission" date="2019-05" db="EMBL/GenBank/DDBJ databases">
        <title>Emergence of the Ug99 lineage of the wheat stem rust pathogen through somatic hybridization.</title>
        <authorList>
            <person name="Li F."/>
            <person name="Upadhyaya N.M."/>
            <person name="Sperschneider J."/>
            <person name="Matny O."/>
            <person name="Nguyen-Phuc H."/>
            <person name="Mago R."/>
            <person name="Raley C."/>
            <person name="Miller M.E."/>
            <person name="Silverstein K.A.T."/>
            <person name="Henningsen E."/>
            <person name="Hirsch C.D."/>
            <person name="Visser B."/>
            <person name="Pretorius Z.A."/>
            <person name="Steffenson B.J."/>
            <person name="Schwessinger B."/>
            <person name="Dodds P.N."/>
            <person name="Figueroa M."/>
        </authorList>
    </citation>
    <scope>NUCLEOTIDE SEQUENCE [LARGE SCALE GENOMIC DNA]</scope>
    <source>
        <strain evidence="1 2">Ug99</strain>
    </source>
</reference>
<dbReference type="Proteomes" id="UP000325313">
    <property type="component" value="Unassembled WGS sequence"/>
</dbReference>
<dbReference type="AlphaFoldDB" id="A0A5B0NFL2"/>
<organism evidence="1 2">
    <name type="scientific">Puccinia graminis f. sp. tritici</name>
    <dbReference type="NCBI Taxonomy" id="56615"/>
    <lineage>
        <taxon>Eukaryota</taxon>
        <taxon>Fungi</taxon>
        <taxon>Dikarya</taxon>
        <taxon>Basidiomycota</taxon>
        <taxon>Pucciniomycotina</taxon>
        <taxon>Pucciniomycetes</taxon>
        <taxon>Pucciniales</taxon>
        <taxon>Pucciniaceae</taxon>
        <taxon>Puccinia</taxon>
    </lineage>
</organism>
<name>A0A5B0NFL2_PUCGR</name>
<protein>
    <submittedName>
        <fullName evidence="1">Uncharacterized protein</fullName>
    </submittedName>
</protein>
<sequence length="36" mass="4456">MYTHRTHAKNYIKLSRRIVKKKGSKHQLMSPLFFFY</sequence>
<accession>A0A5B0NFL2</accession>
<gene>
    <name evidence="1" type="ORF">PGTUg99_019334</name>
</gene>
<comment type="caution">
    <text evidence="1">The sequence shown here is derived from an EMBL/GenBank/DDBJ whole genome shotgun (WGS) entry which is preliminary data.</text>
</comment>